<feature type="region of interest" description="Disordered" evidence="16">
    <location>
        <begin position="1"/>
        <end position="55"/>
    </location>
</feature>
<dbReference type="HOGENOM" id="CLU_029243_1_0_10"/>
<evidence type="ECO:0000256" key="16">
    <source>
        <dbReference type="SAM" id="MobiDB-lite"/>
    </source>
</evidence>
<dbReference type="InterPro" id="IPR001182">
    <property type="entry name" value="FtsW/RodA"/>
</dbReference>
<feature type="transmembrane region" description="Helical" evidence="17">
    <location>
        <begin position="322"/>
        <end position="348"/>
    </location>
</feature>
<evidence type="ECO:0000313" key="19">
    <source>
        <dbReference type="Proteomes" id="UP000006545"/>
    </source>
</evidence>
<keyword evidence="3" id="KW-0808">Transferase</keyword>
<evidence type="ECO:0000256" key="13">
    <source>
        <dbReference type="ARBA" id="ARBA00041418"/>
    </source>
</evidence>
<dbReference type="PANTHER" id="PTHR30474">
    <property type="entry name" value="CELL CYCLE PROTEIN"/>
    <property type="match status" value="1"/>
</dbReference>
<organism evidence="18 19">
    <name type="scientific">Porphyromonas asaccharolytica (strain ATCC 25260 / DSM 20707 / BCRC 10618 / CCUG 7834 / JCM 6326 / LMG 13178 / VPI 4198 / B440)</name>
    <name type="common">Bacteroides asaccharolyticus</name>
    <dbReference type="NCBI Taxonomy" id="879243"/>
    <lineage>
        <taxon>Bacteria</taxon>
        <taxon>Pseudomonadati</taxon>
        <taxon>Bacteroidota</taxon>
        <taxon>Bacteroidia</taxon>
        <taxon>Bacteroidales</taxon>
        <taxon>Porphyromonadaceae</taxon>
        <taxon>Porphyromonas</taxon>
    </lineage>
</organism>
<evidence type="ECO:0000256" key="8">
    <source>
        <dbReference type="ARBA" id="ARBA00023136"/>
    </source>
</evidence>
<dbReference type="AlphaFoldDB" id="F4KLM2"/>
<evidence type="ECO:0000256" key="17">
    <source>
        <dbReference type="SAM" id="Phobius"/>
    </source>
</evidence>
<dbReference type="PANTHER" id="PTHR30474:SF2">
    <property type="entry name" value="PEPTIDOGLYCAN GLYCOSYLTRANSFERASE FTSW-RELATED"/>
    <property type="match status" value="1"/>
</dbReference>
<evidence type="ECO:0000256" key="6">
    <source>
        <dbReference type="ARBA" id="ARBA00022984"/>
    </source>
</evidence>
<comment type="subcellular location">
    <subcellularLocation>
        <location evidence="1">Membrane</location>
        <topology evidence="1">Multi-pass membrane protein</topology>
    </subcellularLocation>
</comment>
<protein>
    <recommendedName>
        <fullName evidence="12">Probable peptidoglycan glycosyltransferase FtsW</fullName>
        <ecNumber evidence="14">2.4.99.28</ecNumber>
    </recommendedName>
    <alternativeName>
        <fullName evidence="13">Cell division protein FtsW</fullName>
    </alternativeName>
    <alternativeName>
        <fullName evidence="10">Cell wall polymerase</fullName>
    </alternativeName>
    <alternativeName>
        <fullName evidence="9">Peptidoglycan polymerase</fullName>
    </alternativeName>
</protein>
<evidence type="ECO:0000256" key="15">
    <source>
        <dbReference type="ARBA" id="ARBA00049902"/>
    </source>
</evidence>
<dbReference type="GO" id="GO:0032153">
    <property type="term" value="C:cell division site"/>
    <property type="evidence" value="ECO:0007669"/>
    <property type="project" value="TreeGrafter"/>
</dbReference>
<evidence type="ECO:0000256" key="5">
    <source>
        <dbReference type="ARBA" id="ARBA00022960"/>
    </source>
</evidence>
<dbReference type="GO" id="GO:0008955">
    <property type="term" value="F:peptidoglycan glycosyltransferase activity"/>
    <property type="evidence" value="ECO:0007669"/>
    <property type="project" value="UniProtKB-EC"/>
</dbReference>
<evidence type="ECO:0000256" key="11">
    <source>
        <dbReference type="ARBA" id="ARBA00038053"/>
    </source>
</evidence>
<evidence type="ECO:0000256" key="1">
    <source>
        <dbReference type="ARBA" id="ARBA00004141"/>
    </source>
</evidence>
<evidence type="ECO:0000256" key="12">
    <source>
        <dbReference type="ARBA" id="ARBA00041185"/>
    </source>
</evidence>
<dbReference type="Pfam" id="PF01098">
    <property type="entry name" value="FTSW_RODA_SPOVE"/>
    <property type="match status" value="1"/>
</dbReference>
<reference evidence="19" key="1">
    <citation type="submission" date="2011-04" db="EMBL/GenBank/DDBJ databases">
        <title>The complete genome of Porphyromonas asaccharolytica DSM 20707.</title>
        <authorList>
            <person name="Lucas S."/>
            <person name="Han J."/>
            <person name="Lapidus A."/>
            <person name="Bruce D."/>
            <person name="Goodwin L."/>
            <person name="Pitluck S."/>
            <person name="Peters L."/>
            <person name="Kyrpides N."/>
            <person name="Mavromatis K."/>
            <person name="Ivanova N."/>
            <person name="Ovchinnikova G."/>
            <person name="Pagani I."/>
            <person name="Lu M."/>
            <person name="Detter J.C."/>
            <person name="Tapia R."/>
            <person name="Han C."/>
            <person name="Land M."/>
            <person name="Hauser L."/>
            <person name="Markowitz V."/>
            <person name="Cheng J.-F."/>
            <person name="Hugenholtz P."/>
            <person name="Woyke T."/>
            <person name="Wu D."/>
            <person name="Gronow S."/>
            <person name="Wellnitz S."/>
            <person name="Brambilla E."/>
            <person name="Klenk H.-P."/>
            <person name="Eisen J.A."/>
        </authorList>
    </citation>
    <scope>NUCLEOTIDE SEQUENCE [LARGE SCALE GENOMIC DNA]</scope>
    <source>
        <strain evidence="19">ATCC 25260 / DSM 20707 / VPI 4198</strain>
    </source>
</reference>
<accession>F4KLM2</accession>
<keyword evidence="19" id="KW-1185">Reference proteome</keyword>
<comment type="similarity">
    <text evidence="11">Belongs to the SEDS family. FtsW subfamily.</text>
</comment>
<feature type="compositionally biased region" description="Acidic residues" evidence="16">
    <location>
        <begin position="29"/>
        <end position="40"/>
    </location>
</feature>
<dbReference type="GO" id="GO:0051301">
    <property type="term" value="P:cell division"/>
    <property type="evidence" value="ECO:0007669"/>
    <property type="project" value="InterPro"/>
</dbReference>
<feature type="transmembrane region" description="Helical" evidence="17">
    <location>
        <begin position="64"/>
        <end position="81"/>
    </location>
</feature>
<feature type="transmembrane region" description="Helical" evidence="17">
    <location>
        <begin position="124"/>
        <end position="142"/>
    </location>
</feature>
<evidence type="ECO:0000313" key="18">
    <source>
        <dbReference type="EMBL" id="AEE12129.1"/>
    </source>
</evidence>
<comment type="catalytic activity">
    <reaction evidence="15">
        <text>[GlcNAc-(1-&gt;4)-Mur2Ac(oyl-L-Ala-gamma-D-Glu-L-Lys-D-Ala-D-Ala)](n)-di-trans,octa-cis-undecaprenyl diphosphate + beta-D-GlcNAc-(1-&gt;4)-Mur2Ac(oyl-L-Ala-gamma-D-Glu-L-Lys-D-Ala-D-Ala)-di-trans,octa-cis-undecaprenyl diphosphate = [GlcNAc-(1-&gt;4)-Mur2Ac(oyl-L-Ala-gamma-D-Glu-L-Lys-D-Ala-D-Ala)](n+1)-di-trans,octa-cis-undecaprenyl diphosphate + di-trans,octa-cis-undecaprenyl diphosphate + H(+)</text>
        <dbReference type="Rhea" id="RHEA:23708"/>
        <dbReference type="Rhea" id="RHEA-COMP:9602"/>
        <dbReference type="Rhea" id="RHEA-COMP:9603"/>
        <dbReference type="ChEBI" id="CHEBI:15378"/>
        <dbReference type="ChEBI" id="CHEBI:58405"/>
        <dbReference type="ChEBI" id="CHEBI:60033"/>
        <dbReference type="ChEBI" id="CHEBI:78435"/>
        <dbReference type="EC" id="2.4.99.28"/>
    </reaction>
</comment>
<keyword evidence="8 17" id="KW-0472">Membrane</keyword>
<dbReference type="EC" id="2.4.99.28" evidence="14"/>
<name>F4KLM2_PORAD</name>
<dbReference type="GO" id="GO:0009252">
    <property type="term" value="P:peptidoglycan biosynthetic process"/>
    <property type="evidence" value="ECO:0007669"/>
    <property type="project" value="UniProtKB-KW"/>
</dbReference>
<feature type="transmembrane region" description="Helical" evidence="17">
    <location>
        <begin position="93"/>
        <end position="112"/>
    </location>
</feature>
<feature type="transmembrane region" description="Helical" evidence="17">
    <location>
        <begin position="230"/>
        <end position="250"/>
    </location>
</feature>
<dbReference type="GO" id="GO:0005886">
    <property type="term" value="C:plasma membrane"/>
    <property type="evidence" value="ECO:0007669"/>
    <property type="project" value="TreeGrafter"/>
</dbReference>
<proteinExistence type="inferred from homology"/>
<keyword evidence="6" id="KW-0573">Peptidoglycan synthesis</keyword>
<feature type="transmembrane region" description="Helical" evidence="17">
    <location>
        <begin position="162"/>
        <end position="178"/>
    </location>
</feature>
<keyword evidence="5" id="KW-0133">Cell shape</keyword>
<feature type="transmembrane region" description="Helical" evidence="17">
    <location>
        <begin position="364"/>
        <end position="389"/>
    </location>
</feature>
<dbReference type="GO" id="GO:0015648">
    <property type="term" value="F:lipid-linked peptidoglycan transporter activity"/>
    <property type="evidence" value="ECO:0007669"/>
    <property type="project" value="TreeGrafter"/>
</dbReference>
<feature type="transmembrane region" description="Helical" evidence="17">
    <location>
        <begin position="185"/>
        <end position="201"/>
    </location>
</feature>
<dbReference type="OrthoDB" id="9812661at2"/>
<feature type="transmembrane region" description="Helical" evidence="17">
    <location>
        <begin position="401"/>
        <end position="419"/>
    </location>
</feature>
<dbReference type="eggNOG" id="COG0772">
    <property type="taxonomic scope" value="Bacteria"/>
</dbReference>
<evidence type="ECO:0000256" key="10">
    <source>
        <dbReference type="ARBA" id="ARBA00033270"/>
    </source>
</evidence>
<keyword evidence="4 17" id="KW-0812">Transmembrane</keyword>
<keyword evidence="2" id="KW-0328">Glycosyltransferase</keyword>
<dbReference type="KEGG" id="pah:Poras_0175"/>
<feature type="transmembrane region" description="Helical" evidence="17">
    <location>
        <begin position="207"/>
        <end position="225"/>
    </location>
</feature>
<dbReference type="STRING" id="879243.Poras_0175"/>
<evidence type="ECO:0000256" key="2">
    <source>
        <dbReference type="ARBA" id="ARBA00022676"/>
    </source>
</evidence>
<dbReference type="Proteomes" id="UP000006545">
    <property type="component" value="Chromosome"/>
</dbReference>
<evidence type="ECO:0000256" key="3">
    <source>
        <dbReference type="ARBA" id="ARBA00022679"/>
    </source>
</evidence>
<evidence type="ECO:0000256" key="9">
    <source>
        <dbReference type="ARBA" id="ARBA00032370"/>
    </source>
</evidence>
<evidence type="ECO:0000256" key="14">
    <source>
        <dbReference type="ARBA" id="ARBA00044770"/>
    </source>
</evidence>
<keyword evidence="7 17" id="KW-1133">Transmembrane helix</keyword>
<dbReference type="RefSeq" id="WP_004330561.1">
    <property type="nucleotide sequence ID" value="NC_015501.1"/>
</dbReference>
<evidence type="ECO:0000256" key="7">
    <source>
        <dbReference type="ARBA" id="ARBA00022989"/>
    </source>
</evidence>
<dbReference type="EMBL" id="CP002689">
    <property type="protein sequence ID" value="AEE12129.1"/>
    <property type="molecule type" value="Genomic_DNA"/>
</dbReference>
<sequence>MIPQDERYTSQDTTTHSDIFDLSPREETEPIDNESAEPSEESAQHATEVEPKPRKPRITGDRSLWFLYFAFLATSLLFIYSATSTLAYRGESLYAPFTGHLKHIILSVIAAWGCSRMNRSLTRYGGILFFIGSLILVILTLFVGTETNEAKRTLLGIQPSEFYKVGVIFLASAILSIRELSNNQRFYIFCGITAIGLIFVAKESLSMGIIIITFVLGIGLVQTGFSKSLLLIGGIGAGLIVLLLACLLLLPDSIVMKNSSTARWKGRIEDFTSKSDSSKFVIDEDNFQEQHARIAIARSNGTGVFPGNSVERDILPEAYSDFIYAIIIEETGFIGMIWVPLLYILLFFKLSRWATRSQRNWQRIFLLGVGIMYTTQAIIHMCVVTGISPNTGQTLPLISRGGSSLLATSIAIGVCIAITRQIRQDEYRQQLESESKAKEEVVAAEAVVANTTPVEGSPLASSSDEVDSMA</sequence>
<evidence type="ECO:0000256" key="4">
    <source>
        <dbReference type="ARBA" id="ARBA00022692"/>
    </source>
</evidence>
<gene>
    <name evidence="18" type="ordered locus">Poras_0175</name>
</gene>
<dbReference type="GO" id="GO:0008360">
    <property type="term" value="P:regulation of cell shape"/>
    <property type="evidence" value="ECO:0007669"/>
    <property type="project" value="UniProtKB-KW"/>
</dbReference>